<sequence>MFRCCPEQLGFCLTDVKLQELEDPKETLEDITSNFTCVMYDTPEEVLICAKNMQDLEDPKETLEEMASNFTCVMYDAPEEVLKCAKHVQGLEDPKEIAEDGF</sequence>
<organism evidence="1 2">
    <name type="scientific">Vigna angularis var. angularis</name>
    <dbReference type="NCBI Taxonomy" id="157739"/>
    <lineage>
        <taxon>Eukaryota</taxon>
        <taxon>Viridiplantae</taxon>
        <taxon>Streptophyta</taxon>
        <taxon>Embryophyta</taxon>
        <taxon>Tracheophyta</taxon>
        <taxon>Spermatophyta</taxon>
        <taxon>Magnoliopsida</taxon>
        <taxon>eudicotyledons</taxon>
        <taxon>Gunneridae</taxon>
        <taxon>Pentapetalae</taxon>
        <taxon>rosids</taxon>
        <taxon>fabids</taxon>
        <taxon>Fabales</taxon>
        <taxon>Fabaceae</taxon>
        <taxon>Papilionoideae</taxon>
        <taxon>50 kb inversion clade</taxon>
        <taxon>NPAAA clade</taxon>
        <taxon>indigoferoid/millettioid clade</taxon>
        <taxon>Phaseoleae</taxon>
        <taxon>Vigna</taxon>
    </lineage>
</organism>
<reference evidence="1 2" key="1">
    <citation type="journal article" date="2015" name="Sci. Rep.">
        <title>The power of single molecule real-time sequencing technology in the de novo assembly of a eukaryotic genome.</title>
        <authorList>
            <person name="Sakai H."/>
            <person name="Naito K."/>
            <person name="Ogiso-Tanaka E."/>
            <person name="Takahashi Y."/>
            <person name="Iseki K."/>
            <person name="Muto C."/>
            <person name="Satou K."/>
            <person name="Teruya K."/>
            <person name="Shiroma A."/>
            <person name="Shimoji M."/>
            <person name="Hirano T."/>
            <person name="Itoh T."/>
            <person name="Kaga A."/>
            <person name="Tomooka N."/>
        </authorList>
    </citation>
    <scope>NUCLEOTIDE SEQUENCE [LARGE SCALE GENOMIC DNA]</scope>
    <source>
        <strain evidence="2">cv. Shumari</strain>
    </source>
</reference>
<keyword evidence="2" id="KW-1185">Reference proteome</keyword>
<dbReference type="EMBL" id="AP015034">
    <property type="protein sequence ID" value="BAT73587.1"/>
    <property type="molecule type" value="Genomic_DNA"/>
</dbReference>
<dbReference type="AlphaFoldDB" id="A0A0S3QZ18"/>
<dbReference type="Proteomes" id="UP000291084">
    <property type="component" value="Chromosome 1"/>
</dbReference>
<name>A0A0S3QZ18_PHAAN</name>
<evidence type="ECO:0000313" key="1">
    <source>
        <dbReference type="EMBL" id="BAT73587.1"/>
    </source>
</evidence>
<accession>A0A0S3QZ18</accession>
<protein>
    <submittedName>
        <fullName evidence="1">Uncharacterized protein</fullName>
    </submittedName>
</protein>
<gene>
    <name evidence="1" type="primary">Vigan.01G108900</name>
    <name evidence="1" type="ORF">VIGAN_01108900</name>
</gene>
<proteinExistence type="predicted"/>
<evidence type="ECO:0000313" key="2">
    <source>
        <dbReference type="Proteomes" id="UP000291084"/>
    </source>
</evidence>